<dbReference type="Proteomes" id="UP000193920">
    <property type="component" value="Unassembled WGS sequence"/>
</dbReference>
<accession>A0A1Y1ZSB9</accession>
<sequence>MIYINSKKYRRYNKSRKHRIIPNDNKNNTQKKFRNEGNYIQLLEKLLKLSKIHISSINNDIKINLFNNNYFISIKNEIYINLYKSYSKNVNNVNNKTFYSPKKNFLKNNNTLQLYNFLYDYYNSKQNSNFNFNYYMNNNTEMNKYMVSYNNNNNNNNNNICYYKYIYEHNKYHFDRCCLNDFNIQYYLLNKTNIKLNFLNNSFMHFIYDTIYQQKNVFKFESYIGKTELIKNISIRWNSLDWWIKNNYKIRAKN</sequence>
<gene>
    <name evidence="1" type="ORF">LY90DRAFT_518274</name>
</gene>
<dbReference type="AlphaFoldDB" id="A0A1Y1ZSB9"/>
<reference evidence="1 2" key="1">
    <citation type="submission" date="2016-08" db="EMBL/GenBank/DDBJ databases">
        <title>A Parts List for Fungal Cellulosomes Revealed by Comparative Genomics.</title>
        <authorList>
            <consortium name="DOE Joint Genome Institute"/>
            <person name="Haitjema C.H."/>
            <person name="Gilmore S.P."/>
            <person name="Henske J.K."/>
            <person name="Solomon K.V."/>
            <person name="De Groot R."/>
            <person name="Kuo A."/>
            <person name="Mondo S.J."/>
            <person name="Salamov A.A."/>
            <person name="Labutti K."/>
            <person name="Zhao Z."/>
            <person name="Chiniquy J."/>
            <person name="Barry K."/>
            <person name="Brewer H.M."/>
            <person name="Purvine S.O."/>
            <person name="Wright A.T."/>
            <person name="Boxma B."/>
            <person name="Van Alen T."/>
            <person name="Hackstein J.H."/>
            <person name="Baker S.E."/>
            <person name="Grigoriev I.V."/>
            <person name="O'Malley M.A."/>
        </authorList>
    </citation>
    <scope>NUCLEOTIDE SEQUENCE [LARGE SCALE GENOMIC DNA]</scope>
    <source>
        <strain evidence="1 2">G1</strain>
    </source>
</reference>
<evidence type="ECO:0000313" key="1">
    <source>
        <dbReference type="EMBL" id="ORY12907.1"/>
    </source>
</evidence>
<proteinExistence type="predicted"/>
<protein>
    <submittedName>
        <fullName evidence="1">Uncharacterized protein</fullName>
    </submittedName>
</protein>
<comment type="caution">
    <text evidence="1">The sequence shown here is derived from an EMBL/GenBank/DDBJ whole genome shotgun (WGS) entry which is preliminary data.</text>
</comment>
<evidence type="ECO:0000313" key="2">
    <source>
        <dbReference type="Proteomes" id="UP000193920"/>
    </source>
</evidence>
<keyword evidence="2" id="KW-1185">Reference proteome</keyword>
<organism evidence="1 2">
    <name type="scientific">Neocallimastix californiae</name>
    <dbReference type="NCBI Taxonomy" id="1754190"/>
    <lineage>
        <taxon>Eukaryota</taxon>
        <taxon>Fungi</taxon>
        <taxon>Fungi incertae sedis</taxon>
        <taxon>Chytridiomycota</taxon>
        <taxon>Chytridiomycota incertae sedis</taxon>
        <taxon>Neocallimastigomycetes</taxon>
        <taxon>Neocallimastigales</taxon>
        <taxon>Neocallimastigaceae</taxon>
        <taxon>Neocallimastix</taxon>
    </lineage>
</organism>
<name>A0A1Y1ZSB9_9FUNG</name>
<dbReference type="EMBL" id="MCOG01000366">
    <property type="protein sequence ID" value="ORY12907.1"/>
    <property type="molecule type" value="Genomic_DNA"/>
</dbReference>